<protein>
    <recommendedName>
        <fullName evidence="3">ATPase domain-containing protein</fullName>
    </recommendedName>
</protein>
<evidence type="ECO:0008006" key="3">
    <source>
        <dbReference type="Google" id="ProtNLM"/>
    </source>
</evidence>
<dbReference type="EMBL" id="KV441548">
    <property type="protein sequence ID" value="OAG11756.1"/>
    <property type="molecule type" value="Genomic_DNA"/>
</dbReference>
<proteinExistence type="predicted"/>
<reference evidence="1 2" key="1">
    <citation type="submission" date="2016-05" db="EMBL/GenBank/DDBJ databases">
        <title>Comparative analysis of secretome profiles of manganese(II)-oxidizing ascomycete fungi.</title>
        <authorList>
            <consortium name="DOE Joint Genome Institute"/>
            <person name="Zeiner C.A."/>
            <person name="Purvine S.O."/>
            <person name="Zink E.M."/>
            <person name="Wu S."/>
            <person name="Pasa-Tolic L."/>
            <person name="Chaput D.L."/>
            <person name="Haridas S."/>
            <person name="Grigoriev I.V."/>
            <person name="Santelli C.M."/>
            <person name="Hansel C.M."/>
        </authorList>
    </citation>
    <scope>NUCLEOTIDE SEQUENCE [LARGE SCALE GENOMIC DNA]</scope>
    <source>
        <strain evidence="1 2">AP3s5-JAC2a</strain>
    </source>
</reference>
<dbReference type="AlphaFoldDB" id="A0A177CX21"/>
<sequence length="552" mass="62432">MIGIAALRHVCRPRALHLLSPRQAWQPCATRSFFGLGELAGVIANPAETLRQLKESQEMLRKAKEDMELAREAKKIPKKHTFSKLPGFHGRKAEQALLRKILTTQPKMTTIFGATSVGKTALLREVLATDDYFVVKFDLRISGFADLRTLYLALCEQFQTFFNEASTMRDEEMGKQALTFKHLVLALNEKESAEGGYTVTVADLASLMESLQSALLQYWEYDPTATPSDKDGNSEDPYVKKKPADRRVLSADELTALNAESQSDSPIFRKRPIVFLLDEAHKLPALVDDQLSLKVFLDTLLVLTKQDRLCHVLFCTSDPFFQHFLRSMNVGHHSQIVTIGDCSREETLSYFLDQMLRSVPPHLASKLTTSFEEIWDAFGGKLSHINDYVASWVQAEGNLTPYQSAIFIQAYTLLQLHLTQANFETFSPLSTATVGTDTSEDTACFKPSDLLQVMRKLTQPPYSIPYFTLCRMIGTAQVDSMIKTRVLEVRWTRTVTPEEGWVERQWSEDGIERPVLLPMTRIIRKAMEVVLREEQQLKHASQEESKGEGKTA</sequence>
<dbReference type="InterPro" id="IPR027417">
    <property type="entry name" value="P-loop_NTPase"/>
</dbReference>
<dbReference type="OrthoDB" id="2150628at2759"/>
<accession>A0A177CX21</accession>
<gene>
    <name evidence="1" type="ORF">CC84DRAFT_1254156</name>
</gene>
<dbReference type="SUPFAM" id="SSF52540">
    <property type="entry name" value="P-loop containing nucleoside triphosphate hydrolases"/>
    <property type="match status" value="1"/>
</dbReference>
<dbReference type="STRING" id="1460663.A0A177CX21"/>
<dbReference type="PANTHER" id="PTHR37096">
    <property type="entry name" value="YALI0E33429P"/>
    <property type="match status" value="1"/>
</dbReference>
<evidence type="ECO:0000313" key="2">
    <source>
        <dbReference type="Proteomes" id="UP000077069"/>
    </source>
</evidence>
<dbReference type="InterPro" id="IPR051667">
    <property type="entry name" value="Archaeal_ATPase_domain"/>
</dbReference>
<keyword evidence="2" id="KW-1185">Reference proteome</keyword>
<dbReference type="RefSeq" id="XP_018042121.1">
    <property type="nucleotide sequence ID" value="XM_018184439.1"/>
</dbReference>
<organism evidence="1 2">
    <name type="scientific">Paraphaeosphaeria sporulosa</name>
    <dbReference type="NCBI Taxonomy" id="1460663"/>
    <lineage>
        <taxon>Eukaryota</taxon>
        <taxon>Fungi</taxon>
        <taxon>Dikarya</taxon>
        <taxon>Ascomycota</taxon>
        <taxon>Pezizomycotina</taxon>
        <taxon>Dothideomycetes</taxon>
        <taxon>Pleosporomycetidae</taxon>
        <taxon>Pleosporales</taxon>
        <taxon>Massarineae</taxon>
        <taxon>Didymosphaeriaceae</taxon>
        <taxon>Paraphaeosphaeria</taxon>
    </lineage>
</organism>
<evidence type="ECO:0000313" key="1">
    <source>
        <dbReference type="EMBL" id="OAG11756.1"/>
    </source>
</evidence>
<dbReference type="GeneID" id="28767925"/>
<dbReference type="Proteomes" id="UP000077069">
    <property type="component" value="Unassembled WGS sequence"/>
</dbReference>
<dbReference type="PANTHER" id="PTHR37096:SF1">
    <property type="entry name" value="AAA+ ATPASE DOMAIN-CONTAINING PROTEIN"/>
    <property type="match status" value="1"/>
</dbReference>
<dbReference type="InParanoid" id="A0A177CX21"/>
<name>A0A177CX21_9PLEO</name>
<dbReference type="Gene3D" id="3.40.50.300">
    <property type="entry name" value="P-loop containing nucleotide triphosphate hydrolases"/>
    <property type="match status" value="1"/>
</dbReference>